<reference evidence="1 2" key="1">
    <citation type="journal article" date="2018" name="Front. Plant Sci.">
        <title>Red Clover (Trifolium pratense) and Zigzag Clover (T. medium) - A Picture of Genomic Similarities and Differences.</title>
        <authorList>
            <person name="Dluhosova J."/>
            <person name="Istvanek J."/>
            <person name="Nedelnik J."/>
            <person name="Repkova J."/>
        </authorList>
    </citation>
    <scope>NUCLEOTIDE SEQUENCE [LARGE SCALE GENOMIC DNA]</scope>
    <source>
        <strain evidence="2">cv. 10/8</strain>
        <tissue evidence="1">Leaf</tissue>
    </source>
</reference>
<dbReference type="AlphaFoldDB" id="A0A392W1R5"/>
<dbReference type="EMBL" id="LXQA011350667">
    <property type="protein sequence ID" value="MCI94227.1"/>
    <property type="molecule type" value="Genomic_DNA"/>
</dbReference>
<comment type="caution">
    <text evidence="1">The sequence shown here is derived from an EMBL/GenBank/DDBJ whole genome shotgun (WGS) entry which is preliminary data.</text>
</comment>
<evidence type="ECO:0000313" key="1">
    <source>
        <dbReference type="EMBL" id="MCI94227.1"/>
    </source>
</evidence>
<sequence>MERKAKQQQQGHMEIEVDNDNLIRLEKCWVGELWDYNDAKNIQL</sequence>
<proteinExistence type="predicted"/>
<protein>
    <submittedName>
        <fullName evidence="1">Uncharacterized protein</fullName>
    </submittedName>
</protein>
<name>A0A392W1R5_9FABA</name>
<organism evidence="1 2">
    <name type="scientific">Trifolium medium</name>
    <dbReference type="NCBI Taxonomy" id="97028"/>
    <lineage>
        <taxon>Eukaryota</taxon>
        <taxon>Viridiplantae</taxon>
        <taxon>Streptophyta</taxon>
        <taxon>Embryophyta</taxon>
        <taxon>Tracheophyta</taxon>
        <taxon>Spermatophyta</taxon>
        <taxon>Magnoliopsida</taxon>
        <taxon>eudicotyledons</taxon>
        <taxon>Gunneridae</taxon>
        <taxon>Pentapetalae</taxon>
        <taxon>rosids</taxon>
        <taxon>fabids</taxon>
        <taxon>Fabales</taxon>
        <taxon>Fabaceae</taxon>
        <taxon>Papilionoideae</taxon>
        <taxon>50 kb inversion clade</taxon>
        <taxon>NPAAA clade</taxon>
        <taxon>Hologalegina</taxon>
        <taxon>IRL clade</taxon>
        <taxon>Trifolieae</taxon>
        <taxon>Trifolium</taxon>
    </lineage>
</organism>
<feature type="non-terminal residue" evidence="1">
    <location>
        <position position="44"/>
    </location>
</feature>
<keyword evidence="2" id="KW-1185">Reference proteome</keyword>
<evidence type="ECO:0000313" key="2">
    <source>
        <dbReference type="Proteomes" id="UP000265520"/>
    </source>
</evidence>
<dbReference type="Proteomes" id="UP000265520">
    <property type="component" value="Unassembled WGS sequence"/>
</dbReference>
<accession>A0A392W1R5</accession>